<evidence type="ECO:0000313" key="1">
    <source>
        <dbReference type="WBParaSite" id="nOo.2.0.1.t13734-RA"/>
    </source>
</evidence>
<reference evidence="1" key="1">
    <citation type="submission" date="2016-06" db="UniProtKB">
        <authorList>
            <consortium name="WormBaseParasite"/>
        </authorList>
    </citation>
    <scope>IDENTIFICATION</scope>
</reference>
<dbReference type="AlphaFoldDB" id="A0A182EZX2"/>
<proteinExistence type="predicted"/>
<accession>A0A182EZX2</accession>
<protein>
    <submittedName>
        <fullName evidence="1">Uncharacterized protein</fullName>
    </submittedName>
</protein>
<name>A0A182EZX2_ONCOC</name>
<organism evidence="1">
    <name type="scientific">Onchocerca ochengi</name>
    <name type="common">Filarial nematode worm</name>
    <dbReference type="NCBI Taxonomy" id="42157"/>
    <lineage>
        <taxon>Eukaryota</taxon>
        <taxon>Metazoa</taxon>
        <taxon>Ecdysozoa</taxon>
        <taxon>Nematoda</taxon>
        <taxon>Chromadorea</taxon>
        <taxon>Rhabditida</taxon>
        <taxon>Spirurina</taxon>
        <taxon>Spiruromorpha</taxon>
        <taxon>Filarioidea</taxon>
        <taxon>Onchocercidae</taxon>
        <taxon>Onchocerca</taxon>
    </lineage>
</organism>
<dbReference type="WBParaSite" id="nOo.2.0.1.t13734-RA">
    <property type="protein sequence ID" value="nOo.2.0.1.t13734-RA"/>
    <property type="gene ID" value="nOo.2.0.1.g13734"/>
</dbReference>
<sequence length="19" mass="2594">MAAFRRRRFIGRRIRRRRY</sequence>